<dbReference type="SUPFAM" id="SSF109604">
    <property type="entry name" value="HD-domain/PDEase-like"/>
    <property type="match status" value="1"/>
</dbReference>
<dbReference type="SMART" id="SM00471">
    <property type="entry name" value="HDc"/>
    <property type="match status" value="1"/>
</dbReference>
<name>A0A011QQA3_ACCRE</name>
<dbReference type="EMBL" id="JEMY01000001">
    <property type="protein sequence ID" value="EXI91305.1"/>
    <property type="molecule type" value="Genomic_DNA"/>
</dbReference>
<dbReference type="PANTHER" id="PTHR46246:SF1">
    <property type="entry name" value="GUANOSINE-3',5'-BIS(DIPHOSPHATE) 3'-PYROPHOSPHOHYDROLASE MESH1"/>
    <property type="match status" value="1"/>
</dbReference>
<dbReference type="eggNOG" id="COG0317">
    <property type="taxonomic scope" value="Bacteria"/>
</dbReference>
<dbReference type="Pfam" id="PF13328">
    <property type="entry name" value="HD_4"/>
    <property type="match status" value="1"/>
</dbReference>
<keyword evidence="4" id="KW-1185">Reference proteome</keyword>
<reference evidence="3" key="1">
    <citation type="submission" date="2014-02" db="EMBL/GenBank/DDBJ databases">
        <title>Expanding our view of genomic diversity in Candidatus Accumulibacter clades.</title>
        <authorList>
            <person name="Skennerton C.T."/>
            <person name="Barr J.J."/>
            <person name="Slater F.R."/>
            <person name="Bond P.L."/>
            <person name="Tyson G.W."/>
        </authorList>
    </citation>
    <scope>NUCLEOTIDE SEQUENCE [LARGE SCALE GENOMIC DNA]</scope>
</reference>
<sequence length="456" mass="50218">MSELIQRAKNFATSAHQRIGHRRKYSDQPYQVHLESVARMVASVSDDAEMIAAAWLHDVVEDTPATLGDVEREFGPAVAALVQDLTDVSRPSDGNRAIRKETDRQHTAHASPRAKTIKLADLIDNCQDITSHDARFARVYLSEMNALLAVLGEGNTRLLNKARALHGECQEKLSQRAGAEASPSTIGLAALFPQVANSLLLRRFREVFTAGDIAEPLLSFDTDAPARDSARIMKARHLKIAGIRVDGVVQAYVRLADIAVGDVGDGDRGGAAPSGRQLQHIAADQVLAINAPLMDVVGILTRHDQCFVSVFDSVVGLIERDAVNKPPVRMWLFGAITLYEMGLLTLIEKIYPDGSWQGILPAGRLEKARELQRERQRRNQHCELIDCLQLADKAMLTLEYPPARDALGLPSKRAAKALIKDLESLRNHLAHAQDIVSHDWVQIIRLAHRMAELSTA</sequence>
<dbReference type="GO" id="GO:0008893">
    <property type="term" value="F:guanosine-3',5'-bis(diphosphate) 3'-diphosphatase activity"/>
    <property type="evidence" value="ECO:0007669"/>
    <property type="project" value="TreeGrafter"/>
</dbReference>
<dbReference type="InterPro" id="IPR003607">
    <property type="entry name" value="HD/PDEase_dom"/>
</dbReference>
<organism evidence="3 4">
    <name type="scientific">Accumulibacter regalis</name>
    <dbReference type="NCBI Taxonomy" id="522306"/>
    <lineage>
        <taxon>Bacteria</taxon>
        <taxon>Pseudomonadati</taxon>
        <taxon>Pseudomonadota</taxon>
        <taxon>Betaproteobacteria</taxon>
        <taxon>Candidatus Accumulibacter</taxon>
    </lineage>
</organism>
<feature type="domain" description="HD/PDEase" evidence="2">
    <location>
        <begin position="26"/>
        <end position="135"/>
    </location>
</feature>
<dbReference type="PATRIC" id="fig|1454004.3.peg.121"/>
<evidence type="ECO:0000313" key="3">
    <source>
        <dbReference type="EMBL" id="EXI91305.1"/>
    </source>
</evidence>
<protein>
    <submittedName>
        <fullName evidence="3">Bifunctional (P)ppGpp synthase/hydrolase relA</fullName>
    </submittedName>
</protein>
<comment type="caution">
    <text evidence="3">The sequence shown here is derived from an EMBL/GenBank/DDBJ whole genome shotgun (WGS) entry which is preliminary data.</text>
</comment>
<dbReference type="Gene3D" id="1.10.3210.10">
    <property type="entry name" value="Hypothetical protein af1432"/>
    <property type="match status" value="1"/>
</dbReference>
<evidence type="ECO:0000259" key="2">
    <source>
        <dbReference type="SMART" id="SM00471"/>
    </source>
</evidence>
<dbReference type="InterPro" id="IPR052194">
    <property type="entry name" value="MESH1"/>
</dbReference>
<proteinExistence type="predicted"/>
<gene>
    <name evidence="3" type="primary">relA_1</name>
    <name evidence="3" type="ORF">AW11_00116</name>
</gene>
<dbReference type="PANTHER" id="PTHR46246">
    <property type="entry name" value="GUANOSINE-3',5'-BIS(DIPHOSPHATE) 3'-PYROPHOSPHOHYDROLASE MESH1"/>
    <property type="match status" value="1"/>
</dbReference>
<dbReference type="Proteomes" id="UP000022141">
    <property type="component" value="Unassembled WGS sequence"/>
</dbReference>
<dbReference type="AlphaFoldDB" id="A0A011QQA3"/>
<feature type="compositionally biased region" description="Basic and acidic residues" evidence="1">
    <location>
        <begin position="96"/>
        <end position="106"/>
    </location>
</feature>
<accession>A0A011QQA3</accession>
<evidence type="ECO:0000313" key="4">
    <source>
        <dbReference type="Proteomes" id="UP000022141"/>
    </source>
</evidence>
<feature type="region of interest" description="Disordered" evidence="1">
    <location>
        <begin position="90"/>
        <end position="111"/>
    </location>
</feature>
<evidence type="ECO:0000256" key="1">
    <source>
        <dbReference type="SAM" id="MobiDB-lite"/>
    </source>
</evidence>
<dbReference type="STRING" id="1454004.AW11_00116"/>